<gene>
    <name evidence="2" type="ORF">HMPREF0556_11032</name>
</gene>
<dbReference type="RefSeq" id="WP_003758280.1">
    <property type="nucleotide sequence ID" value="NZ_GL538353.1"/>
</dbReference>
<feature type="transmembrane region" description="Helical" evidence="1">
    <location>
        <begin position="12"/>
        <end position="36"/>
    </location>
</feature>
<dbReference type="AlphaFoldDB" id="D7UXS1"/>
<feature type="transmembrane region" description="Helical" evidence="1">
    <location>
        <begin position="48"/>
        <end position="72"/>
    </location>
</feature>
<sequence>MNKEPMDIMNILGLIIASILAFTLPVIGLVPSIYLLAKRRNYPTSVKIIAITAIVYQVIVIILALLGVWLFFVDTSSQQMEISNVTTEIQK</sequence>
<evidence type="ECO:0000256" key="1">
    <source>
        <dbReference type="SAM" id="Phobius"/>
    </source>
</evidence>
<keyword evidence="3" id="KW-1185">Reference proteome</keyword>
<protein>
    <recommendedName>
        <fullName evidence="4">DUF4190 domain-containing protein</fullName>
    </recommendedName>
</protein>
<comment type="caution">
    <text evidence="2">The sequence shown here is derived from an EMBL/GenBank/DDBJ whole genome shotgun (WGS) entry which is preliminary data.</text>
</comment>
<evidence type="ECO:0008006" key="4">
    <source>
        <dbReference type="Google" id="ProtNLM"/>
    </source>
</evidence>
<accession>D7UXS1</accession>
<reference evidence="2" key="1">
    <citation type="submission" date="2010-06" db="EMBL/GenBank/DDBJ databases">
        <authorList>
            <person name="Muzny D."/>
            <person name="Qin X."/>
            <person name="Buhay C."/>
            <person name="Dugan-Rocha S."/>
            <person name="Ding Y."/>
            <person name="Chen G."/>
            <person name="Hawes A."/>
            <person name="Holder M."/>
            <person name="Jhangiani S."/>
            <person name="Johnson A."/>
            <person name="Khan Z."/>
            <person name="Li Z."/>
            <person name="Liu W."/>
            <person name="Liu X."/>
            <person name="Perez L."/>
            <person name="Shen H."/>
            <person name="Wang Q."/>
            <person name="Watt J."/>
            <person name="Xi L."/>
            <person name="Xin Y."/>
            <person name="Zhou J."/>
            <person name="Deng J."/>
            <person name="Jiang H."/>
            <person name="Liu Y."/>
            <person name="Qu J."/>
            <person name="Song X.-Z."/>
            <person name="Zhang L."/>
            <person name="Villasana D."/>
            <person name="Johnson A."/>
            <person name="Liu J."/>
            <person name="Liyanage D."/>
            <person name="Lorensuhewa L."/>
            <person name="Robinson T."/>
            <person name="Song A."/>
            <person name="Song B.-B."/>
            <person name="Dinh H."/>
            <person name="Thornton R."/>
            <person name="Coyle M."/>
            <person name="Francisco L."/>
            <person name="Jackson L."/>
            <person name="Javaid M."/>
            <person name="Korchina V."/>
            <person name="Kovar C."/>
            <person name="Mata R."/>
            <person name="Mathew T."/>
            <person name="Ngo R."/>
            <person name="Nguyen L."/>
            <person name="Nguyen N."/>
            <person name="Okwuonu G."/>
            <person name="Ongeri F."/>
            <person name="Pham C."/>
            <person name="Simmons D."/>
            <person name="Wilczek-Boney K."/>
            <person name="Hale W."/>
            <person name="Jakkamsetti A."/>
            <person name="Pham P."/>
            <person name="Ruth R."/>
            <person name="San Lucas F."/>
            <person name="Warren J."/>
            <person name="Zhang J."/>
            <person name="Zhao Z."/>
            <person name="Zhou C."/>
            <person name="Zhu D."/>
            <person name="Lee S."/>
            <person name="Bess C."/>
            <person name="Blankenburg K."/>
            <person name="Forbes L."/>
            <person name="Fu Q."/>
            <person name="Gubbala S."/>
            <person name="Hirani K."/>
            <person name="Jayaseelan J.C."/>
            <person name="Lara F."/>
            <person name="Munidasa M."/>
            <person name="Palculict T."/>
            <person name="Patil S."/>
            <person name="Pu L.-L."/>
            <person name="Saada N."/>
            <person name="Tang L."/>
            <person name="Weissenberger G."/>
            <person name="Zhu Y."/>
            <person name="Hemphill L."/>
            <person name="Shang Y."/>
            <person name="Youmans B."/>
            <person name="Ayvaz T."/>
            <person name="Ross M."/>
            <person name="Santibanez J."/>
            <person name="Aqrawi P."/>
            <person name="Gross S."/>
            <person name="Joshi V."/>
            <person name="Fowler G."/>
            <person name="Nazareth L."/>
            <person name="Reid J."/>
            <person name="Worley K."/>
            <person name="Petrosino J."/>
            <person name="Highlander S."/>
            <person name="Gibbs R."/>
        </authorList>
    </citation>
    <scope>NUCLEOTIDE SEQUENCE [LARGE SCALE GENOMIC DNA]</scope>
    <source>
        <strain evidence="2">DSM 20601</strain>
    </source>
</reference>
<proteinExistence type="predicted"/>
<organism evidence="2 3">
    <name type="scientific">Listeria grayi DSM 20601</name>
    <dbReference type="NCBI Taxonomy" id="525367"/>
    <lineage>
        <taxon>Bacteria</taxon>
        <taxon>Bacillati</taxon>
        <taxon>Bacillota</taxon>
        <taxon>Bacilli</taxon>
        <taxon>Bacillales</taxon>
        <taxon>Listeriaceae</taxon>
        <taxon>Listeria</taxon>
    </lineage>
</organism>
<evidence type="ECO:0000313" key="3">
    <source>
        <dbReference type="Proteomes" id="UP000010119"/>
    </source>
</evidence>
<keyword evidence="1" id="KW-0812">Transmembrane</keyword>
<keyword evidence="1" id="KW-1133">Transmembrane helix</keyword>
<evidence type="ECO:0000313" key="2">
    <source>
        <dbReference type="EMBL" id="EFI84479.1"/>
    </source>
</evidence>
<dbReference type="Proteomes" id="UP000010119">
    <property type="component" value="Unassembled WGS sequence"/>
</dbReference>
<dbReference type="EMBL" id="ACCR02000003">
    <property type="protein sequence ID" value="EFI84479.1"/>
    <property type="molecule type" value="Genomic_DNA"/>
</dbReference>
<name>D7UXS1_LISGR</name>
<dbReference type="HOGENOM" id="CLU_2423382_0_0_9"/>
<keyword evidence="1" id="KW-0472">Membrane</keyword>